<dbReference type="GeneID" id="9378804"/>
<keyword evidence="4" id="KW-0067">ATP-binding</keyword>
<dbReference type="GO" id="GO:0005524">
    <property type="term" value="F:ATP binding"/>
    <property type="evidence" value="ECO:0007669"/>
    <property type="project" value="UniProtKB-KW"/>
</dbReference>
<dbReference type="PROSITE" id="PS50160">
    <property type="entry name" value="DNA_LIGASE_A3"/>
    <property type="match status" value="1"/>
</dbReference>
<keyword evidence="9" id="KW-1185">Reference proteome</keyword>
<dbReference type="OMA" id="RIDEFWR"/>
<dbReference type="GO" id="GO:0006310">
    <property type="term" value="P:DNA recombination"/>
    <property type="evidence" value="ECO:0007669"/>
    <property type="project" value="InterPro"/>
</dbReference>
<comment type="similarity">
    <text evidence="1">Belongs to the ATP-dependent DNA ligase family.</text>
</comment>
<name>D6RNW8_COPC7</name>
<organism evidence="8 9">
    <name type="scientific">Coprinopsis cinerea (strain Okayama-7 / 130 / ATCC MYA-4618 / FGSC 9003)</name>
    <name type="common">Inky cap fungus</name>
    <name type="synonym">Hormographiella aspergillata</name>
    <dbReference type="NCBI Taxonomy" id="240176"/>
    <lineage>
        <taxon>Eukaryota</taxon>
        <taxon>Fungi</taxon>
        <taxon>Dikarya</taxon>
        <taxon>Basidiomycota</taxon>
        <taxon>Agaricomycotina</taxon>
        <taxon>Agaricomycetes</taxon>
        <taxon>Agaricomycetidae</taxon>
        <taxon>Agaricales</taxon>
        <taxon>Agaricineae</taxon>
        <taxon>Psathyrellaceae</taxon>
        <taxon>Coprinopsis</taxon>
    </lineage>
</organism>
<keyword evidence="3" id="KW-0547">Nucleotide-binding</keyword>
<dbReference type="Gene3D" id="3.30.470.30">
    <property type="entry name" value="DNA ligase/mRNA capping enzyme"/>
    <property type="match status" value="1"/>
</dbReference>
<keyword evidence="2" id="KW-0436">Ligase</keyword>
<dbReference type="InterPro" id="IPR012340">
    <property type="entry name" value="NA-bd_OB-fold"/>
</dbReference>
<dbReference type="InterPro" id="IPR012308">
    <property type="entry name" value="DNA_ligase_ATP-dep_N"/>
</dbReference>
<dbReference type="SUPFAM" id="SSF56091">
    <property type="entry name" value="DNA ligase/mRNA capping enzyme, catalytic domain"/>
    <property type="match status" value="1"/>
</dbReference>
<dbReference type="STRING" id="240176.D6RNW8"/>
<evidence type="ECO:0000256" key="3">
    <source>
        <dbReference type="ARBA" id="ARBA00022741"/>
    </source>
</evidence>
<proteinExistence type="inferred from homology"/>
<feature type="domain" description="ATP-dependent DNA ligase family profile" evidence="7">
    <location>
        <begin position="411"/>
        <end position="535"/>
    </location>
</feature>
<dbReference type="Pfam" id="PF04675">
    <property type="entry name" value="DNA_ligase_A_N"/>
    <property type="match status" value="1"/>
</dbReference>
<evidence type="ECO:0000259" key="7">
    <source>
        <dbReference type="PROSITE" id="PS50160"/>
    </source>
</evidence>
<keyword evidence="5" id="KW-0539">Nucleus</keyword>
<dbReference type="PANTHER" id="PTHR45997:SF2">
    <property type="entry name" value="ATP DEPENDENT DNA LIGASE DOMAIN PROTEIN (AFU_ORTHOLOGUE AFUA_5G02430)"/>
    <property type="match status" value="1"/>
</dbReference>
<dbReference type="GO" id="GO:0006297">
    <property type="term" value="P:nucleotide-excision repair, DNA gap filling"/>
    <property type="evidence" value="ECO:0007669"/>
    <property type="project" value="TreeGrafter"/>
</dbReference>
<dbReference type="InterPro" id="IPR036599">
    <property type="entry name" value="DNA_ligase_N_sf"/>
</dbReference>
<dbReference type="Proteomes" id="UP000001861">
    <property type="component" value="Unassembled WGS sequence"/>
</dbReference>
<dbReference type="RefSeq" id="XP_002910886.1">
    <property type="nucleotide sequence ID" value="XM_002910840.1"/>
</dbReference>
<evidence type="ECO:0000313" key="8">
    <source>
        <dbReference type="EMBL" id="EFI27392.1"/>
    </source>
</evidence>
<dbReference type="VEuPathDB" id="FungiDB:CC1G_14863"/>
<dbReference type="OrthoDB" id="7482721at2759"/>
<dbReference type="GO" id="GO:0003677">
    <property type="term" value="F:DNA binding"/>
    <property type="evidence" value="ECO:0007669"/>
    <property type="project" value="InterPro"/>
</dbReference>
<dbReference type="Gene3D" id="2.40.50.140">
    <property type="entry name" value="Nucleic acid-binding proteins"/>
    <property type="match status" value="1"/>
</dbReference>
<dbReference type="GO" id="GO:0032807">
    <property type="term" value="C:DNA ligase IV complex"/>
    <property type="evidence" value="ECO:0007669"/>
    <property type="project" value="TreeGrafter"/>
</dbReference>
<dbReference type="GO" id="GO:0003910">
    <property type="term" value="F:DNA ligase (ATP) activity"/>
    <property type="evidence" value="ECO:0007669"/>
    <property type="project" value="InterPro"/>
</dbReference>
<dbReference type="InterPro" id="IPR029710">
    <property type="entry name" value="LIG4"/>
</dbReference>
<dbReference type="KEGG" id="cci:CC1G_14863"/>
<dbReference type="PROSITE" id="PS00333">
    <property type="entry name" value="DNA_LIGASE_A2"/>
    <property type="match status" value="1"/>
</dbReference>
<dbReference type="InterPro" id="IPR012310">
    <property type="entry name" value="DNA_ligase_ATP-dep_cent"/>
</dbReference>
<accession>D6RNW8</accession>
<dbReference type="InParanoid" id="D6RNW8"/>
<dbReference type="PROSITE" id="PS00697">
    <property type="entry name" value="DNA_LIGASE_A1"/>
    <property type="match status" value="1"/>
</dbReference>
<dbReference type="Pfam" id="PF01068">
    <property type="entry name" value="DNA_ligase_A_M"/>
    <property type="match status" value="1"/>
</dbReference>
<evidence type="ECO:0000256" key="1">
    <source>
        <dbReference type="ARBA" id="ARBA00007572"/>
    </source>
</evidence>
<dbReference type="Gene3D" id="1.10.3260.10">
    <property type="entry name" value="DNA ligase, ATP-dependent, N-terminal domain"/>
    <property type="match status" value="1"/>
</dbReference>
<dbReference type="AlphaFoldDB" id="D6RNW8"/>
<dbReference type="eggNOG" id="KOG0966">
    <property type="taxonomic scope" value="Eukaryota"/>
</dbReference>
<dbReference type="PANTHER" id="PTHR45997">
    <property type="entry name" value="DNA LIGASE 4"/>
    <property type="match status" value="1"/>
</dbReference>
<evidence type="ECO:0000256" key="4">
    <source>
        <dbReference type="ARBA" id="ARBA00022840"/>
    </source>
</evidence>
<evidence type="ECO:0000256" key="5">
    <source>
        <dbReference type="ARBA" id="ARBA00023242"/>
    </source>
</evidence>
<reference evidence="8 9" key="1">
    <citation type="journal article" date="2010" name="Proc. Natl. Acad. Sci. U.S.A.">
        <title>Insights into evolution of multicellular fungi from the assembled chromosomes of the mushroom Coprinopsis cinerea (Coprinus cinereus).</title>
        <authorList>
            <person name="Stajich J.E."/>
            <person name="Wilke S.K."/>
            <person name="Ahren D."/>
            <person name="Au C.H."/>
            <person name="Birren B.W."/>
            <person name="Borodovsky M."/>
            <person name="Burns C."/>
            <person name="Canback B."/>
            <person name="Casselton L.A."/>
            <person name="Cheng C.K."/>
            <person name="Deng J."/>
            <person name="Dietrich F.S."/>
            <person name="Fargo D.C."/>
            <person name="Farman M.L."/>
            <person name="Gathman A.C."/>
            <person name="Goldberg J."/>
            <person name="Guigo R."/>
            <person name="Hoegger P.J."/>
            <person name="Hooker J.B."/>
            <person name="Huggins A."/>
            <person name="James T.Y."/>
            <person name="Kamada T."/>
            <person name="Kilaru S."/>
            <person name="Kodira C."/>
            <person name="Kues U."/>
            <person name="Kupfer D."/>
            <person name="Kwan H.S."/>
            <person name="Lomsadze A."/>
            <person name="Li W."/>
            <person name="Lilly W.W."/>
            <person name="Ma L.J."/>
            <person name="Mackey A.J."/>
            <person name="Manning G."/>
            <person name="Martin F."/>
            <person name="Muraguchi H."/>
            <person name="Natvig D.O."/>
            <person name="Palmerini H."/>
            <person name="Ramesh M.A."/>
            <person name="Rehmeyer C.J."/>
            <person name="Roe B.A."/>
            <person name="Shenoy N."/>
            <person name="Stanke M."/>
            <person name="Ter-Hovhannisyan V."/>
            <person name="Tunlid A."/>
            <person name="Velagapudi R."/>
            <person name="Vision T.J."/>
            <person name="Zeng Q."/>
            <person name="Zolan M.E."/>
            <person name="Pukkila P.J."/>
        </authorList>
    </citation>
    <scope>NUCLEOTIDE SEQUENCE [LARGE SCALE GENOMIC DNA]</scope>
    <source>
        <strain evidence="9">Okayama-7 / 130 / ATCC MYA-4618 / FGSC 9003</strain>
    </source>
</reference>
<feature type="region of interest" description="Disordered" evidence="6">
    <location>
        <begin position="727"/>
        <end position="760"/>
    </location>
</feature>
<dbReference type="GO" id="GO:0006303">
    <property type="term" value="P:double-strand break repair via nonhomologous end joining"/>
    <property type="evidence" value="ECO:0007669"/>
    <property type="project" value="TreeGrafter"/>
</dbReference>
<dbReference type="HOGENOM" id="CLU_004299_2_0_1"/>
<evidence type="ECO:0000256" key="6">
    <source>
        <dbReference type="SAM" id="MobiDB-lite"/>
    </source>
</evidence>
<comment type="caution">
    <text evidence="8">The sequence shown here is derived from an EMBL/GenBank/DDBJ whole genome shotgun (WGS) entry which is preliminary data.</text>
</comment>
<evidence type="ECO:0000256" key="2">
    <source>
        <dbReference type="ARBA" id="ARBA00022598"/>
    </source>
</evidence>
<gene>
    <name evidence="8" type="ORF">CC1G_14863</name>
</gene>
<dbReference type="EMBL" id="AACS02000007">
    <property type="protein sequence ID" value="EFI27392.1"/>
    <property type="molecule type" value="Genomic_DNA"/>
</dbReference>
<dbReference type="InterPro" id="IPR016059">
    <property type="entry name" value="DNA_ligase_ATP-dep_CS"/>
</dbReference>
<sequence>MASQINGIPFTLIEPRSIAAKKSSSSTKEHKVVETFKRWVEALNKQFGPLPQGTTAICFRLIFPHEDFKRKYDMQELRLQGLLAQCFGFNPSRFSEWKSPDASGCLGHELRSILEDMDTNDDNYITPLSIAQVDELLDELAALSGFTDISIKQKYPKGQRRTRIQVIRDLYRSMRPEDAGFLTQIILKDLRPLLYPLQETNFTVALRYFNTKAVTMLTKEDAMRVWDSSNTMLNASRVFSDLDRAAAIFETPPEERPKLVPVIGTMIELPKSRKAYKCIHGYSQLKDSKKVWAEIKYDGERAQIHVEVQPEGPPRITIFSKSKRDSTLDRHEIHDVVRDALGFNGRRSTGKIKQNIVLDAEMVAFNGHKIDEFWRIRRLVENTAYGVRRVSRRRQRKDDAPESQLSMLSDDDTETRHLGLVFFDVLLLDSKSLLFTPYHERRTTLESLIQCTPGKVILAERFPIPMRPPLTAQSNLRSIFASVIADHQEGLILKAEESRYNDWKLPWVKVKKDYIPNFGDTIDMVLVGASWEKNRARDLRVGPDTYTTFYIGTFKDRFSPKPHIEVFYTTCYGLSRAQLEDFNCMLRSVDTLPYPLPKDQSPENYTFTLLPGLQPPTMVLQQPLLVALFGAGFTKAPGSRFYELRFPRIEKLYRPAERSWKDAVDLRTLHDIACESVGRDRADKDIDDWAKELFNVPTASGAKCPLKREQMARMWEERLRAMDMGLEDPGLKPVATKRSRRQEGEEVESASPAKKPRVEPVEPLAKVDTWAAGHTCDEVRAVAYTFDVIPNSARQSQGGTRYPSPQVTSVWAHAANELSRSTVKFPERGSTYHQARTFALGWCPCLLHKSTNDLQNVPTPAEAAPFRP</sequence>
<evidence type="ECO:0000313" key="9">
    <source>
        <dbReference type="Proteomes" id="UP000001861"/>
    </source>
</evidence>
<protein>
    <recommendedName>
        <fullName evidence="7">ATP-dependent DNA ligase family profile domain-containing protein</fullName>
    </recommendedName>
</protein>